<dbReference type="SUPFAM" id="SSF140111">
    <property type="entry name" value="Endosomal sorting complex assembly domain"/>
    <property type="match status" value="1"/>
</dbReference>
<dbReference type="GO" id="GO:0006886">
    <property type="term" value="P:intracellular protein transport"/>
    <property type="evidence" value="ECO:0007669"/>
    <property type="project" value="UniProtKB-ARBA"/>
</dbReference>
<feature type="region of interest" description="Disordered" evidence="7">
    <location>
        <begin position="1"/>
        <end position="34"/>
    </location>
</feature>
<dbReference type="Gene3D" id="1.10.287.660">
    <property type="entry name" value="Helix hairpin bin"/>
    <property type="match status" value="1"/>
</dbReference>
<dbReference type="InterPro" id="IPR029012">
    <property type="entry name" value="Helix_hairpin_bin_sf"/>
</dbReference>
<comment type="caution">
    <text evidence="9">The sequence shown here is derived from an EMBL/GenBank/DDBJ whole genome shotgun (WGS) entry which is preliminary data.</text>
</comment>
<evidence type="ECO:0000256" key="5">
    <source>
        <dbReference type="ARBA" id="ARBA00022927"/>
    </source>
</evidence>
<dbReference type="EMBL" id="JAEUBF010000249">
    <property type="protein sequence ID" value="KAH3679718.1"/>
    <property type="molecule type" value="Genomic_DNA"/>
</dbReference>
<evidence type="ECO:0000256" key="1">
    <source>
        <dbReference type="ARBA" id="ARBA00004177"/>
    </source>
</evidence>
<dbReference type="OrthoDB" id="10260857at2759"/>
<accession>A0A9P8PWQ1</accession>
<organism evidence="9 10">
    <name type="scientific">Wickerhamomyces mucosus</name>
    <dbReference type="NCBI Taxonomy" id="1378264"/>
    <lineage>
        <taxon>Eukaryota</taxon>
        <taxon>Fungi</taxon>
        <taxon>Dikarya</taxon>
        <taxon>Ascomycota</taxon>
        <taxon>Saccharomycotina</taxon>
        <taxon>Saccharomycetes</taxon>
        <taxon>Phaffomycetales</taxon>
        <taxon>Wickerhamomycetaceae</taxon>
        <taxon>Wickerhamomyces</taxon>
    </lineage>
</organism>
<feature type="compositionally biased region" description="Low complexity" evidence="7">
    <location>
        <begin position="19"/>
        <end position="34"/>
    </location>
</feature>
<dbReference type="InterPro" id="IPR037202">
    <property type="entry name" value="ESCRT_assembly_dom"/>
</dbReference>
<evidence type="ECO:0000313" key="9">
    <source>
        <dbReference type="EMBL" id="KAH3679718.1"/>
    </source>
</evidence>
<comment type="similarity">
    <text evidence="2">Belongs to the VPS37 family.</text>
</comment>
<protein>
    <recommendedName>
        <fullName evidence="8">VPS37 C-terminal domain-containing protein</fullName>
    </recommendedName>
</protein>
<evidence type="ECO:0000256" key="3">
    <source>
        <dbReference type="ARBA" id="ARBA00022448"/>
    </source>
</evidence>
<dbReference type="InterPro" id="IPR009851">
    <property type="entry name" value="Mod_r"/>
</dbReference>
<dbReference type="AlphaFoldDB" id="A0A9P8PWQ1"/>
<keyword evidence="4" id="KW-0967">Endosome</keyword>
<proteinExistence type="inferred from homology"/>
<dbReference type="GO" id="GO:0000813">
    <property type="term" value="C:ESCRT I complex"/>
    <property type="evidence" value="ECO:0007669"/>
    <property type="project" value="UniProtKB-ARBA"/>
</dbReference>
<keyword evidence="3 6" id="KW-0813">Transport</keyword>
<reference evidence="9" key="2">
    <citation type="submission" date="2021-01" db="EMBL/GenBank/DDBJ databases">
        <authorList>
            <person name="Schikora-Tamarit M.A."/>
        </authorList>
    </citation>
    <scope>NUCLEOTIDE SEQUENCE</scope>
    <source>
        <strain evidence="9">CBS6341</strain>
    </source>
</reference>
<dbReference type="PROSITE" id="PS51314">
    <property type="entry name" value="VPS37_C"/>
    <property type="match status" value="1"/>
</dbReference>
<evidence type="ECO:0000259" key="8">
    <source>
        <dbReference type="PROSITE" id="PS51314"/>
    </source>
</evidence>
<sequence>MDTPPSLPPKPTSEISNEPSTSKTSNKPSSSSSFISNSINNGNLKKSIPLPKSFNLLPTSEINKLTNSLNILKGYLITLYQDEFNKNLSDLNLIVEKINEYLIKLQKLNDSKLEISNKLNLLKIQVEEWELIESNMYKSLQKFSNENLGYLLTIAVQDSKKLSESIQSNFITHSNHNDESIQQFIKDFTKERKLYYLRNEKLQRFNENRIGGI</sequence>
<evidence type="ECO:0000256" key="6">
    <source>
        <dbReference type="PROSITE-ProRule" id="PRU00646"/>
    </source>
</evidence>
<dbReference type="GO" id="GO:0072666">
    <property type="term" value="P:establishment of protein localization to vacuole"/>
    <property type="evidence" value="ECO:0007669"/>
    <property type="project" value="UniProtKB-ARBA"/>
</dbReference>
<keyword evidence="10" id="KW-1185">Reference proteome</keyword>
<keyword evidence="5 6" id="KW-0653">Protein transport</keyword>
<feature type="domain" description="VPS37 C-terminal" evidence="8">
    <location>
        <begin position="126"/>
        <end position="213"/>
    </location>
</feature>
<comment type="subcellular location">
    <subcellularLocation>
        <location evidence="1">Endosome</location>
    </subcellularLocation>
</comment>
<dbReference type="GO" id="GO:0043162">
    <property type="term" value="P:ubiquitin-dependent protein catabolic process via the multivesicular body sorting pathway"/>
    <property type="evidence" value="ECO:0007669"/>
    <property type="project" value="UniProtKB-ARBA"/>
</dbReference>
<dbReference type="Proteomes" id="UP000769528">
    <property type="component" value="Unassembled WGS sequence"/>
</dbReference>
<name>A0A9P8PWQ1_9ASCO</name>
<dbReference type="Pfam" id="PF07200">
    <property type="entry name" value="Mod_r"/>
    <property type="match status" value="1"/>
</dbReference>
<evidence type="ECO:0000256" key="2">
    <source>
        <dbReference type="ARBA" id="ARBA00007617"/>
    </source>
</evidence>
<reference evidence="9" key="1">
    <citation type="journal article" date="2021" name="Open Biol.">
        <title>Shared evolutionary footprints suggest mitochondrial oxidative damage underlies multiple complex I losses in fungi.</title>
        <authorList>
            <person name="Schikora-Tamarit M.A."/>
            <person name="Marcet-Houben M."/>
            <person name="Nosek J."/>
            <person name="Gabaldon T."/>
        </authorList>
    </citation>
    <scope>NUCLEOTIDE SEQUENCE</scope>
    <source>
        <strain evidence="9">CBS6341</strain>
    </source>
</reference>
<feature type="compositionally biased region" description="Pro residues" evidence="7">
    <location>
        <begin position="1"/>
        <end position="11"/>
    </location>
</feature>
<evidence type="ECO:0000313" key="10">
    <source>
        <dbReference type="Proteomes" id="UP000769528"/>
    </source>
</evidence>
<evidence type="ECO:0000256" key="4">
    <source>
        <dbReference type="ARBA" id="ARBA00022753"/>
    </source>
</evidence>
<gene>
    <name evidence="9" type="ORF">WICMUC_000749</name>
</gene>
<evidence type="ECO:0000256" key="7">
    <source>
        <dbReference type="SAM" id="MobiDB-lite"/>
    </source>
</evidence>